<dbReference type="RefSeq" id="WP_187466997.1">
    <property type="nucleotide sequence ID" value="NZ_JAUFQK010000108.1"/>
</dbReference>
<feature type="region of interest" description="Disordered" evidence="1">
    <location>
        <begin position="33"/>
        <end position="53"/>
    </location>
</feature>
<dbReference type="InterPro" id="IPR051678">
    <property type="entry name" value="AGP_Transferase"/>
</dbReference>
<name>A0A923PIY5_9BACT</name>
<accession>A0A923PIY5</accession>
<sequence length="389" mass="45069">MRRKIWMGRREGIDLASALPPLTQTRYRRALHPRAAGPHRRQDHPALHPRSDQHLRSLVSPLDDLAAGKRASEIWDCCGGKVSTSNQTIKRSRMKKIVNEIIKSELNEEVEAVSQIVDLGSVNNVYDVKCKGGAYILRINKDENKEFEFWKEKWCIEKVTILGVPSPKILKVGMKGKFPFMILSKIEGTNGSKCSTEQNLLIWERLGQFARKFHSINKIEELHITTDEFHTNWKSKLEYNIGELSEKDSLLKRNAFNISEQEKVKSILIKLKDKEFNEGLVHGDLCPRNVIYNNQLVYLLDWGTSGINIVPHTEIGIILIENKLEEKEFDSFLKGMGIQPVEYQKIEEETIQLNLLHRLDKYRWADGREFVEIDEYISKLRIAYEKLMN</sequence>
<dbReference type="AlphaFoldDB" id="A0A923PIY5"/>
<feature type="compositionally biased region" description="Basic residues" evidence="1">
    <location>
        <begin position="33"/>
        <end position="42"/>
    </location>
</feature>
<protein>
    <submittedName>
        <fullName evidence="3">Aminoglycoside phosphotransferase family protein</fullName>
    </submittedName>
</protein>
<reference evidence="3" key="1">
    <citation type="submission" date="2020-08" db="EMBL/GenBank/DDBJ databases">
        <title>Lewinella bacteria from marine environments.</title>
        <authorList>
            <person name="Zhong Y."/>
        </authorList>
    </citation>
    <scope>NUCLEOTIDE SEQUENCE</scope>
    <source>
        <strain evidence="3">KCTC 42187</strain>
    </source>
</reference>
<feature type="domain" description="Aminoglycoside phosphotransferase" evidence="2">
    <location>
        <begin position="120"/>
        <end position="335"/>
    </location>
</feature>
<feature type="compositionally biased region" description="Basic and acidic residues" evidence="1">
    <location>
        <begin position="43"/>
        <end position="53"/>
    </location>
</feature>
<dbReference type="PANTHER" id="PTHR21310">
    <property type="entry name" value="AMINOGLYCOSIDE PHOSPHOTRANSFERASE-RELATED-RELATED"/>
    <property type="match status" value="1"/>
</dbReference>
<dbReference type="InterPro" id="IPR002575">
    <property type="entry name" value="Aminoglycoside_PTrfase"/>
</dbReference>
<dbReference type="Gene3D" id="3.90.1200.10">
    <property type="match status" value="1"/>
</dbReference>
<dbReference type="Proteomes" id="UP000650081">
    <property type="component" value="Unassembled WGS sequence"/>
</dbReference>
<evidence type="ECO:0000256" key="1">
    <source>
        <dbReference type="SAM" id="MobiDB-lite"/>
    </source>
</evidence>
<evidence type="ECO:0000313" key="3">
    <source>
        <dbReference type="EMBL" id="MBC6994937.1"/>
    </source>
</evidence>
<dbReference type="EMBL" id="JACSIT010000114">
    <property type="protein sequence ID" value="MBC6994937.1"/>
    <property type="molecule type" value="Genomic_DNA"/>
</dbReference>
<proteinExistence type="predicted"/>
<gene>
    <name evidence="3" type="ORF">H9S92_12230</name>
</gene>
<organism evidence="3 4">
    <name type="scientific">Neolewinella lacunae</name>
    <dbReference type="NCBI Taxonomy" id="1517758"/>
    <lineage>
        <taxon>Bacteria</taxon>
        <taxon>Pseudomonadati</taxon>
        <taxon>Bacteroidota</taxon>
        <taxon>Saprospiria</taxon>
        <taxon>Saprospirales</taxon>
        <taxon>Lewinellaceae</taxon>
        <taxon>Neolewinella</taxon>
    </lineage>
</organism>
<dbReference type="SUPFAM" id="SSF56112">
    <property type="entry name" value="Protein kinase-like (PK-like)"/>
    <property type="match status" value="1"/>
</dbReference>
<comment type="caution">
    <text evidence="3">The sequence shown here is derived from an EMBL/GenBank/DDBJ whole genome shotgun (WGS) entry which is preliminary data.</text>
</comment>
<evidence type="ECO:0000313" key="4">
    <source>
        <dbReference type="Proteomes" id="UP000650081"/>
    </source>
</evidence>
<dbReference type="Pfam" id="PF01636">
    <property type="entry name" value="APH"/>
    <property type="match status" value="1"/>
</dbReference>
<dbReference type="InterPro" id="IPR011009">
    <property type="entry name" value="Kinase-like_dom_sf"/>
</dbReference>
<evidence type="ECO:0000259" key="2">
    <source>
        <dbReference type="Pfam" id="PF01636"/>
    </source>
</evidence>
<keyword evidence="4" id="KW-1185">Reference proteome</keyword>